<keyword evidence="7 8" id="KW-0472">Membrane</keyword>
<keyword evidence="5 8" id="KW-0812">Transmembrane</keyword>
<sequence>MTPEIYNATMLVAAAMFGAAFLISFWRLLVGPNSLDRLVSMDGMVAIVQCALATYICYTLDTTVSNSMIVVALLGFISTVAVTRFRKQDNEP</sequence>
<protein>
    <submittedName>
        <fullName evidence="9">Cation:proton antiporter</fullName>
    </submittedName>
</protein>
<dbReference type="PANTHER" id="PTHR34702">
    <property type="entry name" value="NA(+)/H(+) ANTIPORTER SUBUNIT F1"/>
    <property type="match status" value="1"/>
</dbReference>
<evidence type="ECO:0000256" key="7">
    <source>
        <dbReference type="ARBA" id="ARBA00023136"/>
    </source>
</evidence>
<keyword evidence="4" id="KW-1003">Cell membrane</keyword>
<organism evidence="9 10">
    <name type="scientific">Corynebacterium mendelii</name>
    <dbReference type="NCBI Taxonomy" id="2765362"/>
    <lineage>
        <taxon>Bacteria</taxon>
        <taxon>Bacillati</taxon>
        <taxon>Actinomycetota</taxon>
        <taxon>Actinomycetes</taxon>
        <taxon>Mycobacteriales</taxon>
        <taxon>Corynebacteriaceae</taxon>
        <taxon>Corynebacterium</taxon>
    </lineage>
</organism>
<accession>A0A939IUN7</accession>
<comment type="similarity">
    <text evidence="2">Belongs to the CPA3 antiporters (TC 2.A.63) subunit F family.</text>
</comment>
<gene>
    <name evidence="9" type="ORF">JZY06_10965</name>
</gene>
<evidence type="ECO:0000256" key="4">
    <source>
        <dbReference type="ARBA" id="ARBA00022475"/>
    </source>
</evidence>
<dbReference type="EMBL" id="JAFLEQ010000017">
    <property type="protein sequence ID" value="MBN9645124.1"/>
    <property type="molecule type" value="Genomic_DNA"/>
</dbReference>
<dbReference type="RefSeq" id="WP_207279599.1">
    <property type="nucleotide sequence ID" value="NZ_JAFLEQ010000017.1"/>
</dbReference>
<evidence type="ECO:0000313" key="9">
    <source>
        <dbReference type="EMBL" id="MBN9645124.1"/>
    </source>
</evidence>
<keyword evidence="6 8" id="KW-1133">Transmembrane helix</keyword>
<comment type="subcellular location">
    <subcellularLocation>
        <location evidence="1">Cell membrane</location>
        <topology evidence="1">Multi-pass membrane protein</topology>
    </subcellularLocation>
</comment>
<feature type="transmembrane region" description="Helical" evidence="8">
    <location>
        <begin position="64"/>
        <end position="83"/>
    </location>
</feature>
<feature type="transmembrane region" description="Helical" evidence="8">
    <location>
        <begin position="38"/>
        <end position="58"/>
    </location>
</feature>
<evidence type="ECO:0000313" key="10">
    <source>
        <dbReference type="Proteomes" id="UP000664332"/>
    </source>
</evidence>
<evidence type="ECO:0000256" key="8">
    <source>
        <dbReference type="SAM" id="Phobius"/>
    </source>
</evidence>
<dbReference type="Pfam" id="PF04066">
    <property type="entry name" value="MrpF_PhaF"/>
    <property type="match status" value="1"/>
</dbReference>
<dbReference type="AlphaFoldDB" id="A0A939IUN7"/>
<feature type="transmembrane region" description="Helical" evidence="8">
    <location>
        <begin position="6"/>
        <end position="26"/>
    </location>
</feature>
<evidence type="ECO:0000256" key="1">
    <source>
        <dbReference type="ARBA" id="ARBA00004651"/>
    </source>
</evidence>
<evidence type="ECO:0000256" key="5">
    <source>
        <dbReference type="ARBA" id="ARBA00022692"/>
    </source>
</evidence>
<dbReference type="NCBIfam" id="NF005930">
    <property type="entry name" value="PRK07948.1"/>
    <property type="match status" value="1"/>
</dbReference>
<dbReference type="GO" id="GO:0015385">
    <property type="term" value="F:sodium:proton antiporter activity"/>
    <property type="evidence" value="ECO:0007669"/>
    <property type="project" value="TreeGrafter"/>
</dbReference>
<comment type="caution">
    <text evidence="9">The sequence shown here is derived from an EMBL/GenBank/DDBJ whole genome shotgun (WGS) entry which is preliminary data.</text>
</comment>
<reference evidence="9" key="1">
    <citation type="submission" date="2021-03" db="EMBL/GenBank/DDBJ databases">
        <authorList>
            <person name="Sun Q."/>
        </authorList>
    </citation>
    <scope>NUCLEOTIDE SEQUENCE</scope>
    <source>
        <strain evidence="9">CCM 8862</strain>
    </source>
</reference>
<dbReference type="InterPro" id="IPR007208">
    <property type="entry name" value="MrpF/PhaF-like"/>
</dbReference>
<dbReference type="Proteomes" id="UP000664332">
    <property type="component" value="Unassembled WGS sequence"/>
</dbReference>
<keyword evidence="10" id="KW-1185">Reference proteome</keyword>
<dbReference type="GO" id="GO:0005886">
    <property type="term" value="C:plasma membrane"/>
    <property type="evidence" value="ECO:0007669"/>
    <property type="project" value="UniProtKB-SubCell"/>
</dbReference>
<evidence type="ECO:0000256" key="3">
    <source>
        <dbReference type="ARBA" id="ARBA00022448"/>
    </source>
</evidence>
<keyword evidence="3" id="KW-0813">Transport</keyword>
<evidence type="ECO:0000256" key="2">
    <source>
        <dbReference type="ARBA" id="ARBA00009212"/>
    </source>
</evidence>
<dbReference type="PANTHER" id="PTHR34702:SF1">
    <property type="entry name" value="NA(+)_H(+) ANTIPORTER SUBUNIT F"/>
    <property type="match status" value="1"/>
</dbReference>
<name>A0A939IUN7_9CORY</name>
<evidence type="ECO:0000256" key="6">
    <source>
        <dbReference type="ARBA" id="ARBA00022989"/>
    </source>
</evidence>
<proteinExistence type="inferred from homology"/>